<dbReference type="AlphaFoldDB" id="A0A0G4ELN8"/>
<keyword evidence="3" id="KW-1185">Reference proteome</keyword>
<evidence type="ECO:0000256" key="1">
    <source>
        <dbReference type="SAM" id="Phobius"/>
    </source>
</evidence>
<keyword evidence="1" id="KW-1133">Transmembrane helix</keyword>
<dbReference type="EMBL" id="CDMY01000259">
    <property type="protein sequence ID" value="CEL97934.1"/>
    <property type="molecule type" value="Genomic_DNA"/>
</dbReference>
<sequence length="149" mass="16147">MASPPNVFTIDGVRTKISSDDELQALLKEKKKDAVCEKLKFEDWTKLKLEQVPSLLSWDTGRCTRVWSDLNPKVAYVTRSSSESALGDFWQQSGSTKAAEPNYTGMGIAGLGLGCLLTGVGFTLGGLGLLLSSVSMSVYYFRSGRSPLS</sequence>
<name>A0A0G4ELN8_VITBC</name>
<protein>
    <submittedName>
        <fullName evidence="2">Uncharacterized protein</fullName>
    </submittedName>
</protein>
<feature type="transmembrane region" description="Helical" evidence="1">
    <location>
        <begin position="108"/>
        <end position="141"/>
    </location>
</feature>
<organism evidence="2 3">
    <name type="scientific">Vitrella brassicaformis (strain CCMP3155)</name>
    <dbReference type="NCBI Taxonomy" id="1169540"/>
    <lineage>
        <taxon>Eukaryota</taxon>
        <taxon>Sar</taxon>
        <taxon>Alveolata</taxon>
        <taxon>Colpodellida</taxon>
        <taxon>Vitrellaceae</taxon>
        <taxon>Vitrella</taxon>
    </lineage>
</organism>
<accession>A0A0G4ELN8</accession>
<keyword evidence="1" id="KW-0812">Transmembrane</keyword>
<gene>
    <name evidence="2" type="ORF">Vbra_12381</name>
</gene>
<dbReference type="InParanoid" id="A0A0G4ELN8"/>
<evidence type="ECO:0000313" key="2">
    <source>
        <dbReference type="EMBL" id="CEL97934.1"/>
    </source>
</evidence>
<proteinExistence type="predicted"/>
<dbReference type="VEuPathDB" id="CryptoDB:Vbra_12381"/>
<dbReference type="Proteomes" id="UP000041254">
    <property type="component" value="Unassembled WGS sequence"/>
</dbReference>
<reference evidence="2 3" key="1">
    <citation type="submission" date="2014-11" db="EMBL/GenBank/DDBJ databases">
        <authorList>
            <person name="Zhu J."/>
            <person name="Qi W."/>
            <person name="Song R."/>
        </authorList>
    </citation>
    <scope>NUCLEOTIDE SEQUENCE [LARGE SCALE GENOMIC DNA]</scope>
</reference>
<keyword evidence="1" id="KW-0472">Membrane</keyword>
<evidence type="ECO:0000313" key="3">
    <source>
        <dbReference type="Proteomes" id="UP000041254"/>
    </source>
</evidence>